<dbReference type="GeneID" id="16194129"/>
<feature type="domain" description="Calcineurin-like phosphoesterase" evidence="1">
    <location>
        <begin position="3"/>
        <end position="208"/>
    </location>
</feature>
<dbReference type="InterPro" id="IPR050126">
    <property type="entry name" value="Ap4A_hydrolase"/>
</dbReference>
<dbReference type="InterPro" id="IPR011152">
    <property type="entry name" value="Pesterase_MJ0912"/>
</dbReference>
<dbReference type="InterPro" id="IPR029052">
    <property type="entry name" value="Metallo-depent_PP-like"/>
</dbReference>
<sequence length="239" mass="27012">MSKVLVFSDVHGNLPAMEAVLTEGLNRNVDSFVSVGDTMGVLGWPQDTAKLVRDVTEHAVYGNHDAYFRSDFNWVPHHPSQKQEHRVVTENMYGCVQKWLDDLPEEVYAEYGDKTLYIVHANPFTPRLLDKRWGEYKCGYPADGYCGKGKYTKVASFVDADYVALGHTHQQAKLDCSKFGHDTIVFNPGSVGAPYDEPARFAILNTTENEVELCSTEYDVEKVKTRFEELNITEDGDYP</sequence>
<dbReference type="Gene3D" id="3.60.21.10">
    <property type="match status" value="1"/>
</dbReference>
<protein>
    <submittedName>
        <fullName evidence="2">Metallophosphatase</fullName>
    </submittedName>
</protein>
<dbReference type="KEGG" id="vg:16194129"/>
<reference evidence="2 3" key="1">
    <citation type="submission" date="2012-12" db="EMBL/GenBank/DDBJ databases">
        <authorList>
            <person name="Sencilo A."/>
            <person name="Jacobs-Sera D."/>
            <person name="Russell D.A."/>
            <person name="Ko C."/>
            <person name="Atanasova N."/>
            <person name="Osterlund E."/>
            <person name="Oksanen H.M."/>
            <person name="Bamford D.H."/>
            <person name="Hatfull G.F."/>
            <person name="Roine E."/>
            <person name="Hendrix R.W."/>
        </authorList>
    </citation>
    <scope>NUCLEOTIDE SEQUENCE [LARGE SCALE GENOMIC DNA]</scope>
</reference>
<dbReference type="SUPFAM" id="SSF56300">
    <property type="entry name" value="Metallo-dependent phosphatases"/>
    <property type="match status" value="1"/>
</dbReference>
<keyword evidence="3" id="KW-1185">Reference proteome</keyword>
<dbReference type="EMBL" id="KC292026">
    <property type="protein sequence ID" value="AGM11505.1"/>
    <property type="molecule type" value="Genomic_DNA"/>
</dbReference>
<accession>R4T9B5</accession>
<dbReference type="PANTHER" id="PTHR42850">
    <property type="entry name" value="METALLOPHOSPHOESTERASE"/>
    <property type="match status" value="1"/>
</dbReference>
<name>R4T9B5_9CAUD</name>
<dbReference type="PANTHER" id="PTHR42850:SF2">
    <property type="entry name" value="BLL5683 PROTEIN"/>
    <property type="match status" value="1"/>
</dbReference>
<proteinExistence type="predicted"/>
<evidence type="ECO:0000313" key="3">
    <source>
        <dbReference type="Proteomes" id="UP000202786"/>
    </source>
</evidence>
<evidence type="ECO:0000313" key="2">
    <source>
        <dbReference type="EMBL" id="AGM11505.1"/>
    </source>
</evidence>
<dbReference type="RefSeq" id="YP_008059383.1">
    <property type="nucleotide sequence ID" value="NC_021328.1"/>
</dbReference>
<evidence type="ECO:0000259" key="1">
    <source>
        <dbReference type="Pfam" id="PF12850"/>
    </source>
</evidence>
<organism evidence="2 3">
    <name type="scientific">Halogranum tailed virus 1</name>
    <dbReference type="NCBI Taxonomy" id="1273749"/>
    <lineage>
        <taxon>Viruses</taxon>
        <taxon>Duplodnaviria</taxon>
        <taxon>Heunggongvirae</taxon>
        <taxon>Uroviricota</taxon>
        <taxon>Caudoviricetes</taxon>
        <taxon>Thumleimavirales</taxon>
        <taxon>Halomagnusviridae</taxon>
        <taxon>Hagravirus</taxon>
        <taxon>Hagravirus capitaneum</taxon>
        <taxon>Hagravirus HGTV1</taxon>
    </lineage>
</organism>
<dbReference type="InterPro" id="IPR024654">
    <property type="entry name" value="Calcineurin-like_PHP_lpxH"/>
</dbReference>
<dbReference type="GO" id="GO:0016791">
    <property type="term" value="F:phosphatase activity"/>
    <property type="evidence" value="ECO:0007669"/>
    <property type="project" value="TreeGrafter"/>
</dbReference>
<dbReference type="Proteomes" id="UP000202786">
    <property type="component" value="Segment"/>
</dbReference>
<dbReference type="PIRSF" id="PIRSF000883">
    <property type="entry name" value="Pesterase_MJ0912"/>
    <property type="match status" value="1"/>
</dbReference>
<dbReference type="Pfam" id="PF12850">
    <property type="entry name" value="Metallophos_2"/>
    <property type="match status" value="1"/>
</dbReference>
<gene>
    <name evidence="2" type="primary">208</name>
    <name evidence="2" type="ORF">HGTV1_208</name>
</gene>